<dbReference type="PROSITE" id="PS50943">
    <property type="entry name" value="HTH_CROC1"/>
    <property type="match status" value="1"/>
</dbReference>
<dbReference type="EMBL" id="MAYW01000345">
    <property type="protein sequence ID" value="ODS29879.1"/>
    <property type="molecule type" value="Genomic_DNA"/>
</dbReference>
<accession>A0A1E3X2R6</accession>
<gene>
    <name evidence="5" type="ORF">SCARUB_05018</name>
</gene>
<comment type="caution">
    <text evidence="5">The sequence shown here is derived from an EMBL/GenBank/DDBJ whole genome shotgun (WGS) entry which is preliminary data.</text>
</comment>
<dbReference type="PANTHER" id="PTHR46797:SF23">
    <property type="entry name" value="HTH-TYPE TRANSCRIPTIONAL REGULATOR SUTR"/>
    <property type="match status" value="1"/>
</dbReference>
<feature type="domain" description="HTH cro/C1-type" evidence="4">
    <location>
        <begin position="10"/>
        <end position="64"/>
    </location>
</feature>
<dbReference type="AlphaFoldDB" id="A0A1E3X2R6"/>
<keyword evidence="2" id="KW-0238">DNA-binding</keyword>
<dbReference type="InterPro" id="IPR001387">
    <property type="entry name" value="Cro/C1-type_HTH"/>
</dbReference>
<dbReference type="Pfam" id="PF01381">
    <property type="entry name" value="HTH_3"/>
    <property type="match status" value="1"/>
</dbReference>
<dbReference type="PANTHER" id="PTHR46797">
    <property type="entry name" value="HTH-TYPE TRANSCRIPTIONAL REGULATOR"/>
    <property type="match status" value="1"/>
</dbReference>
<dbReference type="InterPro" id="IPR010982">
    <property type="entry name" value="Lambda_DNA-bd_dom_sf"/>
</dbReference>
<proteinExistence type="predicted"/>
<dbReference type="SMART" id="SM00530">
    <property type="entry name" value="HTH_XRE"/>
    <property type="match status" value="1"/>
</dbReference>
<evidence type="ECO:0000259" key="4">
    <source>
        <dbReference type="PROSITE" id="PS50943"/>
    </source>
</evidence>
<dbReference type="GO" id="GO:0003677">
    <property type="term" value="F:DNA binding"/>
    <property type="evidence" value="ECO:0007669"/>
    <property type="project" value="UniProtKB-KW"/>
</dbReference>
<dbReference type="GO" id="GO:0005829">
    <property type="term" value="C:cytosol"/>
    <property type="evidence" value="ECO:0007669"/>
    <property type="project" value="TreeGrafter"/>
</dbReference>
<evidence type="ECO:0000256" key="2">
    <source>
        <dbReference type="ARBA" id="ARBA00023125"/>
    </source>
</evidence>
<keyword evidence="1" id="KW-0805">Transcription regulation</keyword>
<keyword evidence="3" id="KW-0804">Transcription</keyword>
<dbReference type="SUPFAM" id="SSF47413">
    <property type="entry name" value="lambda repressor-like DNA-binding domains"/>
    <property type="match status" value="1"/>
</dbReference>
<name>A0A1E3X2R6_9BACT</name>
<dbReference type="GO" id="GO:0003700">
    <property type="term" value="F:DNA-binding transcription factor activity"/>
    <property type="evidence" value="ECO:0007669"/>
    <property type="project" value="TreeGrafter"/>
</dbReference>
<dbReference type="Proteomes" id="UP000094056">
    <property type="component" value="Unassembled WGS sequence"/>
</dbReference>
<dbReference type="InterPro" id="IPR050807">
    <property type="entry name" value="TransReg_Diox_bact_type"/>
</dbReference>
<evidence type="ECO:0000313" key="6">
    <source>
        <dbReference type="Proteomes" id="UP000094056"/>
    </source>
</evidence>
<evidence type="ECO:0000256" key="1">
    <source>
        <dbReference type="ARBA" id="ARBA00023015"/>
    </source>
</evidence>
<dbReference type="CDD" id="cd00093">
    <property type="entry name" value="HTH_XRE"/>
    <property type="match status" value="1"/>
</dbReference>
<reference evidence="5 6" key="1">
    <citation type="submission" date="2016-07" db="EMBL/GenBank/DDBJ databases">
        <title>Draft genome of Scalindua rubra, obtained from a brine-seawater interface in the Red Sea, sheds light on salt adaptation in anammox bacteria.</title>
        <authorList>
            <person name="Speth D.R."/>
            <person name="Lagkouvardos I."/>
            <person name="Wang Y."/>
            <person name="Qian P.-Y."/>
            <person name="Dutilh B.E."/>
            <person name="Jetten M.S."/>
        </authorList>
    </citation>
    <scope>NUCLEOTIDE SEQUENCE [LARGE SCALE GENOMIC DNA]</scope>
    <source>
        <strain evidence="5">BSI-1</strain>
    </source>
</reference>
<sequence length="123" mass="14225">MNKNIVGDNLRKIRESMNLTQEELALRAGLTQGYINFLESGKRGYTKKSLEKISKSLGVPIYKLFDEEVKKTPTGVAEPSKKYRRHKPYYDEIIGLLDKLPDSVIDHYRLLLKTEIEIRSRGQ</sequence>
<evidence type="ECO:0000313" key="5">
    <source>
        <dbReference type="EMBL" id="ODS29879.1"/>
    </source>
</evidence>
<protein>
    <submittedName>
        <fullName evidence="5">Immunity repressor protein</fullName>
    </submittedName>
</protein>
<evidence type="ECO:0000256" key="3">
    <source>
        <dbReference type="ARBA" id="ARBA00023163"/>
    </source>
</evidence>
<dbReference type="Gene3D" id="1.10.260.40">
    <property type="entry name" value="lambda repressor-like DNA-binding domains"/>
    <property type="match status" value="1"/>
</dbReference>
<organism evidence="5 6">
    <name type="scientific">Candidatus Scalindua rubra</name>
    <dbReference type="NCBI Taxonomy" id="1872076"/>
    <lineage>
        <taxon>Bacteria</taxon>
        <taxon>Pseudomonadati</taxon>
        <taxon>Planctomycetota</taxon>
        <taxon>Candidatus Brocadiia</taxon>
        <taxon>Candidatus Brocadiales</taxon>
        <taxon>Candidatus Scalinduaceae</taxon>
        <taxon>Candidatus Scalindua</taxon>
    </lineage>
</organism>